<dbReference type="RefSeq" id="WP_183313407.1">
    <property type="nucleotide sequence ID" value="NZ_JACHXQ010000002.1"/>
</dbReference>
<evidence type="ECO:0000313" key="5">
    <source>
        <dbReference type="EMBL" id="MBB3183185.1"/>
    </source>
</evidence>
<gene>
    <name evidence="5" type="ORF">FHR95_000726</name>
</gene>
<dbReference type="PANTHER" id="PTHR43176">
    <property type="entry name" value="3-HYDROXYISOBUTYRYL-COA HYDROLASE-RELATED"/>
    <property type="match status" value="1"/>
</dbReference>
<evidence type="ECO:0000256" key="1">
    <source>
        <dbReference type="ARBA" id="ARBA00001709"/>
    </source>
</evidence>
<dbReference type="InterPro" id="IPR029045">
    <property type="entry name" value="ClpP/crotonase-like_dom_sf"/>
</dbReference>
<dbReference type="GO" id="GO:0005829">
    <property type="term" value="C:cytosol"/>
    <property type="evidence" value="ECO:0007669"/>
    <property type="project" value="TreeGrafter"/>
</dbReference>
<reference evidence="5 6" key="1">
    <citation type="submission" date="2020-08" db="EMBL/GenBank/DDBJ databases">
        <title>Genomic Encyclopedia of Type Strains, Phase III (KMG-III): the genomes of soil and plant-associated and newly described type strains.</title>
        <authorList>
            <person name="Whitman W."/>
        </authorList>
    </citation>
    <scope>NUCLEOTIDE SEQUENCE [LARGE SCALE GENOMIC DNA]</scope>
    <source>
        <strain evidence="5 6">CECT 7341</strain>
    </source>
</reference>
<evidence type="ECO:0000256" key="3">
    <source>
        <dbReference type="ARBA" id="ARBA00022801"/>
    </source>
</evidence>
<dbReference type="NCBIfam" id="NF004127">
    <property type="entry name" value="PRK05617.1"/>
    <property type="match status" value="1"/>
</dbReference>
<dbReference type="PANTHER" id="PTHR43176:SF3">
    <property type="entry name" value="3-HYDROXYISOBUTYRYL-COA HYDROLASE, MITOCHONDRIAL"/>
    <property type="match status" value="1"/>
</dbReference>
<accession>A0A7W5GY00</accession>
<dbReference type="EC" id="3.1.2.4" evidence="2"/>
<dbReference type="EMBL" id="JACHXQ010000002">
    <property type="protein sequence ID" value="MBB3183185.1"/>
    <property type="molecule type" value="Genomic_DNA"/>
</dbReference>
<dbReference type="InterPro" id="IPR045004">
    <property type="entry name" value="ECH_dom"/>
</dbReference>
<keyword evidence="3" id="KW-0378">Hydrolase</keyword>
<evidence type="ECO:0000259" key="4">
    <source>
        <dbReference type="Pfam" id="PF16113"/>
    </source>
</evidence>
<name>A0A7W5GY00_9GAMM</name>
<keyword evidence="6" id="KW-1185">Reference proteome</keyword>
<dbReference type="Pfam" id="PF16113">
    <property type="entry name" value="ECH_2"/>
    <property type="match status" value="1"/>
</dbReference>
<dbReference type="Proteomes" id="UP000563050">
    <property type="component" value="Unassembled WGS sequence"/>
</dbReference>
<dbReference type="Gene3D" id="3.90.226.10">
    <property type="entry name" value="2-enoyl-CoA Hydratase, Chain A, domain 1"/>
    <property type="match status" value="1"/>
</dbReference>
<dbReference type="InterPro" id="IPR032259">
    <property type="entry name" value="HIBYL-CoA-H"/>
</dbReference>
<sequence>MSDLAVLFDELPTRDGGRVGVATLNAPKSLNALSLEMIRQLDAKLEAWAVDRSIVAVWLEGSGDKAFCAGGDVVALYRSLTEEGENRGAGRDGLFAETYFATEYRLDYRIHTYPKPLMVWGDGIVMGGGLGLMAGGFQRLATETTRIAMPEITIGLYPDIGASWFLGRMPRGVGAYLGLTGAQLNARDALDLGLADRFIPRDRRAVLLAALTEADYGDRSLAALRAGVQTALDEHEDRRAAPTGQVWPHLDHIQTLVGRVDAATAVSRILRDSDDDSWLAANRARLEVGCPMSAELVWRMLERHAHSGLADAFRDELGLSVQCCRQGDFVEGVRALLVEKDKSPRWQHASVAEVPQADIQALMTPLWPSESHPLRDLGVGHRVGSPRRA</sequence>
<comment type="caution">
    <text evidence="5">The sequence shown here is derived from an EMBL/GenBank/DDBJ whole genome shotgun (WGS) entry which is preliminary data.</text>
</comment>
<evidence type="ECO:0000313" key="6">
    <source>
        <dbReference type="Proteomes" id="UP000563050"/>
    </source>
</evidence>
<feature type="domain" description="Enoyl-CoA hydratase/isomerase" evidence="4">
    <location>
        <begin position="19"/>
        <end position="362"/>
    </location>
</feature>
<proteinExistence type="predicted"/>
<dbReference type="AlphaFoldDB" id="A0A7W5GY00"/>
<comment type="catalytic activity">
    <reaction evidence="1">
        <text>3-hydroxy-2-methylpropanoyl-CoA + H2O = 3-hydroxy-2-methylpropanoate + CoA + H(+)</text>
        <dbReference type="Rhea" id="RHEA:20888"/>
        <dbReference type="ChEBI" id="CHEBI:11805"/>
        <dbReference type="ChEBI" id="CHEBI:15377"/>
        <dbReference type="ChEBI" id="CHEBI:15378"/>
        <dbReference type="ChEBI" id="CHEBI:57287"/>
        <dbReference type="ChEBI" id="CHEBI:57340"/>
        <dbReference type="EC" id="3.1.2.4"/>
    </reaction>
</comment>
<dbReference type="GO" id="GO:0003860">
    <property type="term" value="F:3-hydroxyisobutyryl-CoA hydrolase activity"/>
    <property type="evidence" value="ECO:0007669"/>
    <property type="project" value="UniProtKB-EC"/>
</dbReference>
<dbReference type="CDD" id="cd06558">
    <property type="entry name" value="crotonase-like"/>
    <property type="match status" value="1"/>
</dbReference>
<dbReference type="GO" id="GO:0006574">
    <property type="term" value="P:L-valine catabolic process"/>
    <property type="evidence" value="ECO:0007669"/>
    <property type="project" value="TreeGrafter"/>
</dbReference>
<protein>
    <recommendedName>
        <fullName evidence="2">3-hydroxyisobutyryl-CoA hydrolase</fullName>
        <ecNumber evidence="2">3.1.2.4</ecNumber>
    </recommendedName>
</protein>
<evidence type="ECO:0000256" key="2">
    <source>
        <dbReference type="ARBA" id="ARBA00011915"/>
    </source>
</evidence>
<dbReference type="SUPFAM" id="SSF52096">
    <property type="entry name" value="ClpP/crotonase"/>
    <property type="match status" value="1"/>
</dbReference>
<organism evidence="5 6">
    <name type="scientific">Halomonas fontilapidosi</name>
    <dbReference type="NCBI Taxonomy" id="616675"/>
    <lineage>
        <taxon>Bacteria</taxon>
        <taxon>Pseudomonadati</taxon>
        <taxon>Pseudomonadota</taxon>
        <taxon>Gammaproteobacteria</taxon>
        <taxon>Oceanospirillales</taxon>
        <taxon>Halomonadaceae</taxon>
        <taxon>Halomonas</taxon>
    </lineage>
</organism>